<gene>
    <name evidence="2" type="ORF">EZS28_021550</name>
</gene>
<protein>
    <submittedName>
        <fullName evidence="2">Uncharacterized protein</fullName>
    </submittedName>
</protein>
<comment type="caution">
    <text evidence="2">The sequence shown here is derived from an EMBL/GenBank/DDBJ whole genome shotgun (WGS) entry which is preliminary data.</text>
</comment>
<keyword evidence="1" id="KW-0472">Membrane</keyword>
<organism evidence="2 3">
    <name type="scientific">Streblomastix strix</name>
    <dbReference type="NCBI Taxonomy" id="222440"/>
    <lineage>
        <taxon>Eukaryota</taxon>
        <taxon>Metamonada</taxon>
        <taxon>Preaxostyla</taxon>
        <taxon>Oxymonadida</taxon>
        <taxon>Streblomastigidae</taxon>
        <taxon>Streblomastix</taxon>
    </lineage>
</organism>
<dbReference type="Proteomes" id="UP000324800">
    <property type="component" value="Unassembled WGS sequence"/>
</dbReference>
<sequence>MVKLLPKRSIKALIALSGAIGLSALVIACLIRFPGQPTLPSRDYNITTRKVYVIAKFYCRNISYTVNHTKYPQYITEERQQILAKEIRQFLRHGREVTEETICQKLYELRIQEINLTQNRALKLRLTGLIRFFSVKPVRPMLLFTRMFLNHHDISFDISPGLAVNRKDASYSSNIRNWFSTVYTQNLLEGVRLKSVFNMYETAVSLEIIQRVAMIRGM</sequence>
<evidence type="ECO:0000313" key="2">
    <source>
        <dbReference type="EMBL" id="KAA6382924.1"/>
    </source>
</evidence>
<dbReference type="PROSITE" id="PS51257">
    <property type="entry name" value="PROKAR_LIPOPROTEIN"/>
    <property type="match status" value="1"/>
</dbReference>
<name>A0A5J4VKC7_9EUKA</name>
<reference evidence="2 3" key="1">
    <citation type="submission" date="2019-03" db="EMBL/GenBank/DDBJ databases">
        <title>Single cell metagenomics reveals metabolic interactions within the superorganism composed of flagellate Streblomastix strix and complex community of Bacteroidetes bacteria on its surface.</title>
        <authorList>
            <person name="Treitli S.C."/>
            <person name="Kolisko M."/>
            <person name="Husnik F."/>
            <person name="Keeling P."/>
            <person name="Hampl V."/>
        </authorList>
    </citation>
    <scope>NUCLEOTIDE SEQUENCE [LARGE SCALE GENOMIC DNA]</scope>
    <source>
        <strain evidence="2">ST1C</strain>
    </source>
</reference>
<proteinExistence type="predicted"/>
<evidence type="ECO:0000256" key="1">
    <source>
        <dbReference type="SAM" id="Phobius"/>
    </source>
</evidence>
<evidence type="ECO:0000313" key="3">
    <source>
        <dbReference type="Proteomes" id="UP000324800"/>
    </source>
</evidence>
<keyword evidence="1" id="KW-0812">Transmembrane</keyword>
<keyword evidence="1" id="KW-1133">Transmembrane helix</keyword>
<dbReference type="EMBL" id="SNRW01006513">
    <property type="protein sequence ID" value="KAA6382924.1"/>
    <property type="molecule type" value="Genomic_DNA"/>
</dbReference>
<dbReference type="AlphaFoldDB" id="A0A5J4VKC7"/>
<feature type="transmembrane region" description="Helical" evidence="1">
    <location>
        <begin position="12"/>
        <end position="33"/>
    </location>
</feature>
<accession>A0A5J4VKC7</accession>